<accession>A0ABQ1H2L0</accession>
<organism evidence="1 2">
    <name type="scientific">Hafnia psychrotolerans</name>
    <dbReference type="NCBI Taxonomy" id="1477018"/>
    <lineage>
        <taxon>Bacteria</taxon>
        <taxon>Pseudomonadati</taxon>
        <taxon>Pseudomonadota</taxon>
        <taxon>Gammaproteobacteria</taxon>
        <taxon>Enterobacterales</taxon>
        <taxon>Hafniaceae</taxon>
        <taxon>Hafnia</taxon>
    </lineage>
</organism>
<proteinExistence type="predicted"/>
<comment type="caution">
    <text evidence="1">The sequence shown here is derived from an EMBL/GenBank/DDBJ whole genome shotgun (WGS) entry which is preliminary data.</text>
</comment>
<gene>
    <name evidence="1" type="ORF">GCM10011328_33690</name>
</gene>
<protein>
    <submittedName>
        <fullName evidence="1">Uncharacterized protein</fullName>
    </submittedName>
</protein>
<keyword evidence="2" id="KW-1185">Reference proteome</keyword>
<evidence type="ECO:0000313" key="2">
    <source>
        <dbReference type="Proteomes" id="UP000627464"/>
    </source>
</evidence>
<dbReference type="EMBL" id="BMFZ01000010">
    <property type="protein sequence ID" value="GGA55469.1"/>
    <property type="molecule type" value="Genomic_DNA"/>
</dbReference>
<name>A0ABQ1H2L0_9GAMM</name>
<evidence type="ECO:0000313" key="1">
    <source>
        <dbReference type="EMBL" id="GGA55469.1"/>
    </source>
</evidence>
<reference evidence="2" key="1">
    <citation type="journal article" date="2019" name="Int. J. Syst. Evol. Microbiol.">
        <title>The Global Catalogue of Microorganisms (GCM) 10K type strain sequencing project: providing services to taxonomists for standard genome sequencing and annotation.</title>
        <authorList>
            <consortium name="The Broad Institute Genomics Platform"/>
            <consortium name="The Broad Institute Genome Sequencing Center for Infectious Disease"/>
            <person name="Wu L."/>
            <person name="Ma J."/>
        </authorList>
    </citation>
    <scope>NUCLEOTIDE SEQUENCE [LARGE SCALE GENOMIC DNA]</scope>
    <source>
        <strain evidence="2">CGMCC 1.12806</strain>
    </source>
</reference>
<dbReference type="Proteomes" id="UP000627464">
    <property type="component" value="Unassembled WGS sequence"/>
</dbReference>
<sequence>MFNVESFPVTASPSNPLCGKQSGLGGVLVSIRQENAYVEFFPAEEGKGDVEPDIYPLCRGIIHLRVL</sequence>